<dbReference type="EMBL" id="JBEPME010000001">
    <property type="protein sequence ID" value="MET3655000.1"/>
    <property type="molecule type" value="Genomic_DNA"/>
</dbReference>
<keyword evidence="4" id="KW-1185">Reference proteome</keyword>
<comment type="caution">
    <text evidence="3">The sequence shown here is derived from an EMBL/GenBank/DDBJ whole genome shotgun (WGS) entry which is preliminary data.</text>
</comment>
<reference evidence="3 4" key="1">
    <citation type="submission" date="2024-06" db="EMBL/GenBank/DDBJ databases">
        <title>Sorghum-associated microbial communities from plants grown in Nebraska, USA.</title>
        <authorList>
            <person name="Schachtman D."/>
        </authorList>
    </citation>
    <scope>NUCLEOTIDE SEQUENCE [LARGE SCALE GENOMIC DNA]</scope>
    <source>
        <strain evidence="3 4">1288</strain>
    </source>
</reference>
<organism evidence="3 4">
    <name type="scientific">Sporosarcina psychrophila</name>
    <name type="common">Bacillus psychrophilus</name>
    <dbReference type="NCBI Taxonomy" id="1476"/>
    <lineage>
        <taxon>Bacteria</taxon>
        <taxon>Bacillati</taxon>
        <taxon>Bacillota</taxon>
        <taxon>Bacilli</taxon>
        <taxon>Bacillales</taxon>
        <taxon>Caryophanaceae</taxon>
        <taxon>Sporosarcina</taxon>
    </lineage>
</organism>
<dbReference type="Proteomes" id="UP001549104">
    <property type="component" value="Unassembled WGS sequence"/>
</dbReference>
<dbReference type="RefSeq" id="WP_342539284.1">
    <property type="nucleotide sequence ID" value="NZ_JBEPME010000001.1"/>
</dbReference>
<evidence type="ECO:0000313" key="3">
    <source>
        <dbReference type="EMBL" id="MET3655000.1"/>
    </source>
</evidence>
<protein>
    <recommendedName>
        <fullName evidence="2">General stress protein 17M-like domain-containing protein</fullName>
    </recommendedName>
</protein>
<evidence type="ECO:0000259" key="2">
    <source>
        <dbReference type="Pfam" id="PF11181"/>
    </source>
</evidence>
<sequence length="151" mass="16976">MENKKYIGTFHSIDTVLYKITELKAQGYDESDMYVVTNEEDNISMLRGQTDAELLGTADDNWLDRFKLFLGGEEPILNAFSRMGFSEQQSRDYYNEVKNGGVALFVKSKALDEMDSSTERGLSGEPLDGQGGNQQMIDNDGTVPRLNTRNL</sequence>
<evidence type="ECO:0000256" key="1">
    <source>
        <dbReference type="SAM" id="MobiDB-lite"/>
    </source>
</evidence>
<gene>
    <name evidence="3" type="ORF">ABIC55_000084</name>
</gene>
<feature type="domain" description="General stress protein 17M-like" evidence="2">
    <location>
        <begin position="7"/>
        <end position="100"/>
    </location>
</feature>
<accession>A0ABV2K314</accession>
<evidence type="ECO:0000313" key="4">
    <source>
        <dbReference type="Proteomes" id="UP001549104"/>
    </source>
</evidence>
<dbReference type="Pfam" id="PF11181">
    <property type="entry name" value="YflT"/>
    <property type="match status" value="1"/>
</dbReference>
<feature type="region of interest" description="Disordered" evidence="1">
    <location>
        <begin position="115"/>
        <end position="151"/>
    </location>
</feature>
<dbReference type="InterPro" id="IPR025889">
    <property type="entry name" value="GSP17M-like_dom"/>
</dbReference>
<proteinExistence type="predicted"/>
<name>A0ABV2K314_SPOPS</name>